<evidence type="ECO:0000313" key="3">
    <source>
        <dbReference type="Proteomes" id="UP000008207"/>
    </source>
</evidence>
<proteinExistence type="predicted"/>
<sequence>MIEARFEPRYELEELEDFAARQSPVMHRRAPEARKALPKLDDNPFTRVAAQFGLKMPMDINARLAAMTYQGAGSDSIHATQLEVSAALINRGHSIDEATEILLTATKAAAGDYGARWNWTREERAIRKHPEVLEQEAEEAMDEADEGDDAHESIETAEERAEAAEAAREQRQGGPRCTASRQSARR</sequence>
<feature type="region of interest" description="Disordered" evidence="1">
    <location>
        <begin position="128"/>
        <end position="186"/>
    </location>
</feature>
<dbReference type="AlphaFoldDB" id="B8IWJ8"/>
<dbReference type="HOGENOM" id="CLU_1452849_0_0_5"/>
<accession>B8IWJ8</accession>
<feature type="compositionally biased region" description="Acidic residues" evidence="1">
    <location>
        <begin position="133"/>
        <end position="149"/>
    </location>
</feature>
<keyword evidence="3" id="KW-1185">Reference proteome</keyword>
<organism evidence="2 3">
    <name type="scientific">Methylobacterium nodulans (strain LMG 21967 / CNCM I-2342 / ORS 2060)</name>
    <dbReference type="NCBI Taxonomy" id="460265"/>
    <lineage>
        <taxon>Bacteria</taxon>
        <taxon>Pseudomonadati</taxon>
        <taxon>Pseudomonadota</taxon>
        <taxon>Alphaproteobacteria</taxon>
        <taxon>Hyphomicrobiales</taxon>
        <taxon>Methylobacteriaceae</taxon>
        <taxon>Methylobacterium</taxon>
    </lineage>
</organism>
<dbReference type="KEGG" id="mno:Mnod_8732"/>
<name>B8IWJ8_METNO</name>
<dbReference type="Proteomes" id="UP000008207">
    <property type="component" value="Plasmid pMNOD01"/>
</dbReference>
<keyword evidence="2" id="KW-0614">Plasmid</keyword>
<evidence type="ECO:0000313" key="2">
    <source>
        <dbReference type="EMBL" id="ACL62788.1"/>
    </source>
</evidence>
<gene>
    <name evidence="2" type="ordered locus">Mnod_8732</name>
</gene>
<dbReference type="EMBL" id="CP001350">
    <property type="protein sequence ID" value="ACL62788.1"/>
    <property type="molecule type" value="Genomic_DNA"/>
</dbReference>
<evidence type="ECO:0000256" key="1">
    <source>
        <dbReference type="SAM" id="MobiDB-lite"/>
    </source>
</evidence>
<feature type="compositionally biased region" description="Basic and acidic residues" evidence="1">
    <location>
        <begin position="150"/>
        <end position="171"/>
    </location>
</feature>
<protein>
    <submittedName>
        <fullName evidence="2">Uncharacterized protein</fullName>
    </submittedName>
</protein>
<geneLocation type="plasmid" evidence="2 3">
    <name>pMNOD01</name>
</geneLocation>
<reference evidence="3" key="1">
    <citation type="submission" date="2009-01" db="EMBL/GenBank/DDBJ databases">
        <title>Complete sequence of plasmid 1 of Methylobacterium nodulans ORS 2060.</title>
        <authorList>
            <consortium name="US DOE Joint Genome Institute"/>
            <person name="Lucas S."/>
            <person name="Copeland A."/>
            <person name="Lapidus A."/>
            <person name="Glavina del Rio T."/>
            <person name="Dalin E."/>
            <person name="Tice H."/>
            <person name="Bruce D."/>
            <person name="Goodwin L."/>
            <person name="Pitluck S."/>
            <person name="Sims D."/>
            <person name="Brettin T."/>
            <person name="Detter J.C."/>
            <person name="Han C."/>
            <person name="Larimer F."/>
            <person name="Land M."/>
            <person name="Hauser L."/>
            <person name="Kyrpides N."/>
            <person name="Ivanova N."/>
            <person name="Marx C.J."/>
            <person name="Richardson P."/>
        </authorList>
    </citation>
    <scope>NUCLEOTIDE SEQUENCE [LARGE SCALE GENOMIC DNA]</scope>
    <source>
        <strain evidence="3">LMG 21967 / CNCM I-2342 / ORS 2060</strain>
        <plasmid evidence="3">Plasmid pMNOD01</plasmid>
    </source>
</reference>